<sequence>MADQTGIDPDSLRAAAKRIDGIMSDDVMTVFQGLKDQPPTAGGFPTATWLHDRVADRVTAVQQQAQILKTAFTDICTGLNNVADDLQGTDRNNGEKLRQDFDAIGSKVATDSSSIGTKK</sequence>
<evidence type="ECO:0000313" key="1">
    <source>
        <dbReference type="EMBL" id="MFD2420683.1"/>
    </source>
</evidence>
<keyword evidence="2" id="KW-1185">Reference proteome</keyword>
<proteinExistence type="predicted"/>
<evidence type="ECO:0000313" key="2">
    <source>
        <dbReference type="Proteomes" id="UP001597417"/>
    </source>
</evidence>
<dbReference type="RefSeq" id="WP_378268868.1">
    <property type="nucleotide sequence ID" value="NZ_JBHUKR010000020.1"/>
</dbReference>
<gene>
    <name evidence="1" type="ORF">ACFSXZ_30580</name>
</gene>
<accession>A0ABW5G034</accession>
<dbReference type="Proteomes" id="UP001597417">
    <property type="component" value="Unassembled WGS sequence"/>
</dbReference>
<organism evidence="1 2">
    <name type="scientific">Amycolatopsis pigmentata</name>
    <dbReference type="NCBI Taxonomy" id="450801"/>
    <lineage>
        <taxon>Bacteria</taxon>
        <taxon>Bacillati</taxon>
        <taxon>Actinomycetota</taxon>
        <taxon>Actinomycetes</taxon>
        <taxon>Pseudonocardiales</taxon>
        <taxon>Pseudonocardiaceae</taxon>
        <taxon>Amycolatopsis</taxon>
    </lineage>
</organism>
<comment type="caution">
    <text evidence="1">The sequence shown here is derived from an EMBL/GenBank/DDBJ whole genome shotgun (WGS) entry which is preliminary data.</text>
</comment>
<name>A0ABW5G034_9PSEU</name>
<reference evidence="2" key="1">
    <citation type="journal article" date="2019" name="Int. J. Syst. Evol. Microbiol.">
        <title>The Global Catalogue of Microorganisms (GCM) 10K type strain sequencing project: providing services to taxonomists for standard genome sequencing and annotation.</title>
        <authorList>
            <consortium name="The Broad Institute Genomics Platform"/>
            <consortium name="The Broad Institute Genome Sequencing Center for Infectious Disease"/>
            <person name="Wu L."/>
            <person name="Ma J."/>
        </authorList>
    </citation>
    <scope>NUCLEOTIDE SEQUENCE [LARGE SCALE GENOMIC DNA]</scope>
    <source>
        <strain evidence="2">CGMCC 4.7645</strain>
    </source>
</reference>
<dbReference type="EMBL" id="JBHUKR010000020">
    <property type="protein sequence ID" value="MFD2420683.1"/>
    <property type="molecule type" value="Genomic_DNA"/>
</dbReference>
<protein>
    <recommendedName>
        <fullName evidence="3">Excreted virulence factor EspC (Type VII ESX diderm)</fullName>
    </recommendedName>
</protein>
<evidence type="ECO:0008006" key="3">
    <source>
        <dbReference type="Google" id="ProtNLM"/>
    </source>
</evidence>